<dbReference type="GO" id="GO:0016740">
    <property type="term" value="F:transferase activity"/>
    <property type="evidence" value="ECO:0007669"/>
    <property type="project" value="UniProtKB-KW"/>
</dbReference>
<keyword evidence="4" id="KW-1185">Reference proteome</keyword>
<feature type="domain" description="Filamentous haemagglutinin FhaB/tRNA nuclease CdiA-like TPS" evidence="2">
    <location>
        <begin position="52"/>
        <end position="172"/>
    </location>
</feature>
<feature type="signal peptide" evidence="1">
    <location>
        <begin position="1"/>
        <end position="31"/>
    </location>
</feature>
<dbReference type="SMART" id="SM00912">
    <property type="entry name" value="Haemagg_act"/>
    <property type="match status" value="1"/>
</dbReference>
<evidence type="ECO:0000313" key="3">
    <source>
        <dbReference type="EMBL" id="CVK19390.1"/>
    </source>
</evidence>
<dbReference type="RefSeq" id="WP_075756648.1">
    <property type="nucleotide sequence ID" value="NZ_CP146991.1"/>
</dbReference>
<dbReference type="Pfam" id="PF13332">
    <property type="entry name" value="Fil_haemagg_2"/>
    <property type="match status" value="4"/>
</dbReference>
<dbReference type="InterPro" id="IPR006626">
    <property type="entry name" value="PbH1"/>
</dbReference>
<keyword evidence="3" id="KW-0808">Transferase</keyword>
<dbReference type="Pfam" id="PF05860">
    <property type="entry name" value="TPS"/>
    <property type="match status" value="1"/>
</dbReference>
<evidence type="ECO:0000256" key="1">
    <source>
        <dbReference type="SAM" id="SignalP"/>
    </source>
</evidence>
<dbReference type="Gene3D" id="2.160.20.10">
    <property type="entry name" value="Single-stranded right-handed beta-helix, Pectin lyase-like"/>
    <property type="match status" value="1"/>
</dbReference>
<dbReference type="GO" id="GO:0006508">
    <property type="term" value="P:proteolysis"/>
    <property type="evidence" value="ECO:0007669"/>
    <property type="project" value="UniProtKB-KW"/>
</dbReference>
<evidence type="ECO:0000313" key="4">
    <source>
        <dbReference type="Proteomes" id="UP000245702"/>
    </source>
</evidence>
<proteinExistence type="predicted"/>
<dbReference type="InterPro" id="IPR025157">
    <property type="entry name" value="Hemagglutinin_rpt"/>
</dbReference>
<comment type="caution">
    <text evidence="3">The sequence shown here is derived from an EMBL/GenBank/DDBJ whole genome shotgun (WGS) entry which is preliminary data.</text>
</comment>
<dbReference type="EMBL" id="FCOW01000009">
    <property type="protein sequence ID" value="CVK19390.1"/>
    <property type="molecule type" value="Genomic_DNA"/>
</dbReference>
<accession>A0ABP2CA98</accession>
<keyword evidence="3" id="KW-0378">Hydrolase</keyword>
<keyword evidence="1" id="KW-0732">Signal</keyword>
<dbReference type="NCBIfam" id="TIGR01731">
    <property type="entry name" value="fil_hemag_20aa"/>
    <property type="match status" value="12"/>
</dbReference>
<sequence length="2514" mass="263246">MKFFSSGKSKPKTLVAWLTLVLFSLQPALTAAQVIVDANAPNAHRPTIDTAQNGTTVVQIAKPSAAGVSRNLYQQFDITQNGLILNNSYKLSKTQLAGYIQGNANLAGGSARIILNEVTGHQISHLRGYLEVAGQRADVIIANRNGIVGNGFGFINTNRGVLTTGTPVFGGGGSLEAFRVTGGHISVEGDGVNASEADRVDLISRAVTVNAGIWAQELNAITGSNQVDYNTLHTHTITGEDTQPLVALDVSALGGMYANKIKLVGTEQGVGVNSQGTLSANSGSLTLTNEGKITLAGTTSASGSVQIYTGESLINTGILYAQNNMKITGGDIIENSGTMAAARNTDLTAQRVSSSGTLGAGVDNRGTVTNTGNLNISASNTLQANGQNIAGGNIVMNASDIDLSSAKTYAGNRADLTAVLDNINNIGGTLQVADTLTITANGAVTNDKSASNTASEINAGQLIVLADSISNKGGKLTQYGVDATTIKTVNGIDNTGGNLATNGSSLTINANSLTNREQGSITADGAMSITVSGNIDNNQGIVETRKGLTVNTQFLANQGGTIANLDSSGLTLTVTGDVQNDDGYIGGNGQVGVNANKLSNVSGKVTAKSDLTITTSEGIDNTLGNLSAEQDVIVTQSASPMNNRQGIVGAGHTLSVVASEVDNTSGTMSSGENATLAVDKISGAGEVMAGQNLTIHATGGFTNEAGNQLKANRDISVTAIGEISNQGTLEAVRNLTISGSKIINDAGAAMIANHALTLNATGDIQNRGDIIGNKVTLTGNRIANDGNKALIVAVDLNGADIDPLKKAELNLYAATSLENKDDASIYSQGNLNIAGSAEKDGNGQFAIKTSNVLNQSANIEADGDIIISANELRNKLKSVTWEERTISETKYDQKGIHTDSRYPNLYGISLGLEEKLTTAKRLTPGFPSVWLLSETVSEKIVKADSSISRLVSGQNIFLDTLLINNEYSVIVAAKELNTVIGATVNNTALGNQRMLRRQLVYADVRAYLSDREFRITDDRYRSLGMGWFRSPAFWHNGVIGQGYTDTITEQLPGGIAAVFSGNQKITIQGSVNNSVVAPGSVNGTNHHALLPSASTGPISNPQTNHSGTIVLPQNGMYTVQTEPTARYLVETNPRFASYKNFITSDYMLQQLNIDPATTMKRLGDGYYEQKLVREQITSLTGRVYLPGYDNAEAQYKALLENGATYAKAFNLQVGIALTAVQMAQLTSDIVWLVEQEVNGQKVLVPVVYLTQANATSLHADGAIITGDRVIITGDTVNNSGTIKAIQSATIDAHNVNNIGGTINGGQDTTISATEDITNISGVIAGNNINLNADRDIKSETFTSTTELPFLLRTSAGNTASIIAGENLIMEAGRDIAVNGTNLKAGSDIAADAGRDLTIGTIQTQERMTTGSRYLEDTITNVVSNIEAGNNITMTSQQDATLSGAQVNAGEDLTLTSLAGNINISAVKDEELLDKKVGTSRNWKRTRTDDETVIGSTLQAGGNVNITAVNPETPTANGGNITIAGSHIYSDNGKISIEADQDVTIQEVKEKHESLVQTHRKKKGTFSSKTTDTLDYALVNEVQGSTLSGDSVTINSGKDLTVKGSNVIGTNDIILHADDNITLTSAQETGKEEHYKRVKKSGLFSGGGLGFTIGKQTQTTTLNEQVKAEVGSTVGSLAGNVTVTAGNDVNSAGTLIASGNDTNITGKNVTIDNTTNTYDSQYKYEFKQSGLSVSLGGTVVDLGTNLAHDINRAGDVQDNRLQALYGFKAQQDLKKLGDKLEGNFKDDLSINVSIGTSKTKFEQNTHVETVNTSNITAGGDVTITGTAGDVNLKATNINAHDVTLDAAKNLNIGSAQNVSQTDTKTSSSSASLGASFGLSGTFNGITGSVGASKGKENQSTTTNTESVINADGTATLKSGDDTNIIGSQITGEKVVANVGGNLTIISKQDSETYTEKTKGGNIGFGTGKISGTHGSIGTGKINSDYNSVIDQAGIFAGEDGFDIHVGKNTDLKGSVISSEATPDKNKISTDTLTWMDLHNKAKYSSSSMGVGYAAGKDANGKDIEKKNKGLTPNIGVTASGEAESTTQSAISPGTIEVRSNPNQDLSGLSRDTSNTLNALGKIFDKQTVQEQQELAGLFGEEVFKAIGNLGLPEGSLEKITLDAFAGGLMAKLGGGSFASGAAGAAFNQIVINELANIKDPALMQWASAVLGAAAAKVVGGSAQTGASTAVSETKNNYLSHWQKEERAKQLAACEKIEDPEERQKAKENIEKYWTAVDYAQDEIMDPLGISESTLKKMDPKERDRIEQFIASKAQEMLTSSSSDEVLNLRKIKTWIASVLPGFGTAIAYSEGDLAGAGWSFVGDIVPGEKVATKLLSDGTAIVMHLADDGGKLVVKEVEKITSASSRKLGDNLVAAGVERPDYASAAHHIVAGNSVKANEARAILQKYGIDIDDAANGVFLPTVKDVSNSAYHPSLHTNAYYEKVTNLLQDVTTKEEALDILNKISNQLKNGTFMN</sequence>
<dbReference type="InterPro" id="IPR032871">
    <property type="entry name" value="AHH_dom_containing"/>
</dbReference>
<dbReference type="SMART" id="SM00710">
    <property type="entry name" value="PbH1"/>
    <property type="match status" value="6"/>
</dbReference>
<dbReference type="InterPro" id="IPR011050">
    <property type="entry name" value="Pectin_lyase_fold/virulence"/>
</dbReference>
<dbReference type="SUPFAM" id="SSF51126">
    <property type="entry name" value="Pectin lyase-like"/>
    <property type="match status" value="1"/>
</dbReference>
<name>A0ABP2CA98_9FIRM</name>
<dbReference type="InterPro" id="IPR012334">
    <property type="entry name" value="Pectin_lyas_fold"/>
</dbReference>
<dbReference type="InterPro" id="IPR008638">
    <property type="entry name" value="FhaB/CdiA-like_TPS"/>
</dbReference>
<keyword evidence="3" id="KW-0645">Protease</keyword>
<dbReference type="Pfam" id="PF14412">
    <property type="entry name" value="AHH"/>
    <property type="match status" value="1"/>
</dbReference>
<dbReference type="Proteomes" id="UP000245702">
    <property type="component" value="Unassembled WGS sequence"/>
</dbReference>
<organism evidence="3 4">
    <name type="scientific">Sporomusa sphaeroides DSM 2875</name>
    <dbReference type="NCBI Taxonomy" id="1337886"/>
    <lineage>
        <taxon>Bacteria</taxon>
        <taxon>Bacillati</taxon>
        <taxon>Bacillota</taxon>
        <taxon>Negativicutes</taxon>
        <taxon>Selenomonadales</taxon>
        <taxon>Sporomusaceae</taxon>
        <taxon>Sporomusa</taxon>
    </lineage>
</organism>
<protein>
    <submittedName>
        <fullName evidence="3">Adenosine monophosphate-protein transferase and cysteine protease IbpA</fullName>
    </submittedName>
</protein>
<feature type="chain" id="PRO_5045194832" evidence="1">
    <location>
        <begin position="32"/>
        <end position="2514"/>
    </location>
</feature>
<reference evidence="3 4" key="1">
    <citation type="submission" date="2016-01" db="EMBL/GenBank/DDBJ databases">
        <authorList>
            <person name="Brown R."/>
        </authorList>
    </citation>
    <scope>NUCLEOTIDE SEQUENCE [LARGE SCALE GENOMIC DNA]</scope>
    <source>
        <strain evidence="3">Sporomusa sphaeroides DSM 2875</strain>
    </source>
</reference>
<dbReference type="NCBIfam" id="TIGR01901">
    <property type="entry name" value="adhes_NPXG"/>
    <property type="match status" value="1"/>
</dbReference>
<evidence type="ECO:0000259" key="2">
    <source>
        <dbReference type="SMART" id="SM00912"/>
    </source>
</evidence>
<dbReference type="InterPro" id="IPR010069">
    <property type="entry name" value="CdiA_FHA1_rpt"/>
</dbReference>
<dbReference type="GO" id="GO:0008233">
    <property type="term" value="F:peptidase activity"/>
    <property type="evidence" value="ECO:0007669"/>
    <property type="project" value="UniProtKB-KW"/>
</dbReference>
<gene>
    <name evidence="3" type="primary">ibpA</name>
    <name evidence="3" type="ORF">SSPH_02041</name>
</gene>